<organism evidence="6 7">
    <name type="scientific">Aquamicrobium terrae</name>
    <dbReference type="NCBI Taxonomy" id="1324945"/>
    <lineage>
        <taxon>Bacteria</taxon>
        <taxon>Pseudomonadati</taxon>
        <taxon>Pseudomonadota</taxon>
        <taxon>Alphaproteobacteria</taxon>
        <taxon>Hyphomicrobiales</taxon>
        <taxon>Phyllobacteriaceae</taxon>
        <taxon>Aquamicrobium</taxon>
    </lineage>
</organism>
<dbReference type="Pfam" id="PF03466">
    <property type="entry name" value="LysR_substrate"/>
    <property type="match status" value="1"/>
</dbReference>
<proteinExistence type="inferred from homology"/>
<keyword evidence="2" id="KW-0805">Transcription regulation</keyword>
<dbReference type="Gene3D" id="3.40.190.10">
    <property type="entry name" value="Periplasmic binding protein-like II"/>
    <property type="match status" value="2"/>
</dbReference>
<dbReference type="PANTHER" id="PTHR30346">
    <property type="entry name" value="TRANSCRIPTIONAL DUAL REGULATOR HCAR-RELATED"/>
    <property type="match status" value="1"/>
</dbReference>
<evidence type="ECO:0000313" key="7">
    <source>
        <dbReference type="Proteomes" id="UP001549076"/>
    </source>
</evidence>
<evidence type="ECO:0000256" key="4">
    <source>
        <dbReference type="ARBA" id="ARBA00023163"/>
    </source>
</evidence>
<protein>
    <submittedName>
        <fullName evidence="6">LysR family hca operon transcriptional activator</fullName>
    </submittedName>
</protein>
<evidence type="ECO:0000313" key="6">
    <source>
        <dbReference type="EMBL" id="MET3793395.1"/>
    </source>
</evidence>
<dbReference type="EMBL" id="JBEPML010000013">
    <property type="protein sequence ID" value="MET3793395.1"/>
    <property type="molecule type" value="Genomic_DNA"/>
</dbReference>
<dbReference type="RefSeq" id="WP_354197285.1">
    <property type="nucleotide sequence ID" value="NZ_JBEPML010000013.1"/>
</dbReference>
<comment type="caution">
    <text evidence="6">The sequence shown here is derived from an EMBL/GenBank/DDBJ whole genome shotgun (WGS) entry which is preliminary data.</text>
</comment>
<comment type="similarity">
    <text evidence="1">Belongs to the LysR transcriptional regulatory family.</text>
</comment>
<dbReference type="Proteomes" id="UP001549076">
    <property type="component" value="Unassembled WGS sequence"/>
</dbReference>
<keyword evidence="7" id="KW-1185">Reference proteome</keyword>
<evidence type="ECO:0000256" key="2">
    <source>
        <dbReference type="ARBA" id="ARBA00023015"/>
    </source>
</evidence>
<keyword evidence="4" id="KW-0804">Transcription</keyword>
<feature type="domain" description="LysR substrate-binding" evidence="5">
    <location>
        <begin position="25"/>
        <end position="222"/>
    </location>
</feature>
<dbReference type="SUPFAM" id="SSF53850">
    <property type="entry name" value="Periplasmic binding protein-like II"/>
    <property type="match status" value="1"/>
</dbReference>
<dbReference type="PANTHER" id="PTHR30346:SF0">
    <property type="entry name" value="HCA OPERON TRANSCRIPTIONAL ACTIVATOR HCAR"/>
    <property type="match status" value="1"/>
</dbReference>
<gene>
    <name evidence="6" type="ORF">ABID37_003619</name>
</gene>
<name>A0ABV2N2U6_9HYPH</name>
<evidence type="ECO:0000256" key="3">
    <source>
        <dbReference type="ARBA" id="ARBA00023125"/>
    </source>
</evidence>
<sequence>MAEASRSALELSQAAEKATLAHRVQSNLLRVGLGPGLVIGATQELLKGFGNLQPKIKVTIHEASAPEHFDSIIRGAIDVCITESDMAFPGCASEALWRESPCVAFPAQHRLARNETVSWEQLADETFLLSGQGAFSEEIREMLCSRLPRSCDRLIVHDIGFESVLRLVAINYGLAFVCSSMARYVMDGVVFRPIAGESDGVRLRAIWARRNKSVSLLRFLSAARTFSRSCIT</sequence>
<dbReference type="CDD" id="cd08414">
    <property type="entry name" value="PBP2_LTTR_aromatics_like"/>
    <property type="match status" value="1"/>
</dbReference>
<evidence type="ECO:0000256" key="1">
    <source>
        <dbReference type="ARBA" id="ARBA00009437"/>
    </source>
</evidence>
<evidence type="ECO:0000259" key="5">
    <source>
        <dbReference type="Pfam" id="PF03466"/>
    </source>
</evidence>
<keyword evidence="3" id="KW-0238">DNA-binding</keyword>
<reference evidence="6 7" key="1">
    <citation type="submission" date="2024-06" db="EMBL/GenBank/DDBJ databases">
        <title>Genomic Encyclopedia of Type Strains, Phase IV (KMG-IV): sequencing the most valuable type-strain genomes for metagenomic binning, comparative biology and taxonomic classification.</title>
        <authorList>
            <person name="Goeker M."/>
        </authorList>
    </citation>
    <scope>NUCLEOTIDE SEQUENCE [LARGE SCALE GENOMIC DNA]</scope>
    <source>
        <strain evidence="6 7">DSM 27865</strain>
    </source>
</reference>
<accession>A0ABV2N2U6</accession>
<dbReference type="InterPro" id="IPR005119">
    <property type="entry name" value="LysR_subst-bd"/>
</dbReference>